<proteinExistence type="predicted"/>
<reference evidence="1 2" key="1">
    <citation type="submission" date="2010-03" db="EMBL/GenBank/DDBJ databases">
        <title>The genome sequence of Faecalibacterium prausnitzii SL3/3.</title>
        <authorList>
            <consortium name="metaHIT consortium -- http://www.metahit.eu/"/>
            <person name="Pajon A."/>
            <person name="Turner K."/>
            <person name="Parkhill J."/>
            <person name="Duncan S."/>
            <person name="Flint H."/>
        </authorList>
    </citation>
    <scope>NUCLEOTIDE SEQUENCE [LARGE SCALE GENOMIC DNA]</scope>
    <source>
        <strain evidence="1 2">SL3/3</strain>
    </source>
</reference>
<evidence type="ECO:0000313" key="2">
    <source>
        <dbReference type="Proteomes" id="UP000007059"/>
    </source>
</evidence>
<dbReference type="SUPFAM" id="SSF54358">
    <property type="entry name" value="Immunoglobulin-binding domains"/>
    <property type="match status" value="1"/>
</dbReference>
<name>D4KC68_9FIRM</name>
<dbReference type="HOGENOM" id="CLU_2734059_0_0_9"/>
<dbReference type="EMBL" id="FP929046">
    <property type="protein sequence ID" value="CBL02431.1"/>
    <property type="molecule type" value="Genomic_DNA"/>
</dbReference>
<dbReference type="AlphaFoldDB" id="D4KC68"/>
<protein>
    <submittedName>
        <fullName evidence="1">Uncharacterized protein</fullName>
    </submittedName>
</protein>
<dbReference type="PATRIC" id="fig|657322.3.peg.2165"/>
<evidence type="ECO:0000313" key="1">
    <source>
        <dbReference type="EMBL" id="CBL02431.1"/>
    </source>
</evidence>
<reference evidence="1 2" key="2">
    <citation type="submission" date="2010-03" db="EMBL/GenBank/DDBJ databases">
        <authorList>
            <person name="Pajon A."/>
        </authorList>
    </citation>
    <scope>NUCLEOTIDE SEQUENCE [LARGE SCALE GENOMIC DNA]</scope>
    <source>
        <strain evidence="1 2">SL3/3</strain>
    </source>
</reference>
<organism evidence="1 2">
    <name type="scientific">Faecalibacterium prausnitzii SL3/3</name>
    <dbReference type="NCBI Taxonomy" id="657322"/>
    <lineage>
        <taxon>Bacteria</taxon>
        <taxon>Bacillati</taxon>
        <taxon>Bacillota</taxon>
        <taxon>Clostridia</taxon>
        <taxon>Eubacteriales</taxon>
        <taxon>Oscillospiraceae</taxon>
        <taxon>Faecalibacterium</taxon>
    </lineage>
</organism>
<accession>D4KC68</accession>
<sequence length="71" mass="7874">MANRDYKKEYQQSKDKAKLIGLKVDADFFDAFTAKAELNGTNKNAILKACAEAYTYGNLIIDENGKPQIVG</sequence>
<gene>
    <name evidence="1" type="ORF">FPR_22500</name>
</gene>
<dbReference type="KEGG" id="fpa:FPR_22500"/>
<dbReference type="Proteomes" id="UP000007059">
    <property type="component" value="Chromosome"/>
</dbReference>